<comment type="caution">
    <text evidence="3">The sequence shown here is derived from an EMBL/GenBank/DDBJ whole genome shotgun (WGS) entry which is preliminary data.</text>
</comment>
<dbReference type="InterPro" id="IPR010093">
    <property type="entry name" value="SinI_DNA-bd"/>
</dbReference>
<dbReference type="Pfam" id="PF12728">
    <property type="entry name" value="HTH_17"/>
    <property type="match status" value="1"/>
</dbReference>
<reference evidence="3 4" key="1">
    <citation type="submission" date="2021-09" db="EMBL/GenBank/DDBJ databases">
        <title>Aeromonas schubertii isolated from Asian sea bass.</title>
        <authorList>
            <person name="Pinpimai K."/>
        </authorList>
    </citation>
    <scope>NUCLEOTIDE SEQUENCE [LARGE SCALE GENOMIC DNA]</scope>
    <source>
        <strain evidence="3 4">CHULA2021a</strain>
    </source>
</reference>
<evidence type="ECO:0000313" key="3">
    <source>
        <dbReference type="EMBL" id="MBZ6065233.1"/>
    </source>
</evidence>
<protein>
    <submittedName>
        <fullName evidence="3">Helix-turn-helix transcriptional regulator</fullName>
    </submittedName>
</protein>
<sequence length="289" mass="31804">MNARQVAEYLDLNEKKVYQLANEARIPATKATGKWLFPKSLLDRWLLGSCHDGVMNDRLILAGSDDVLLQHGLGRLAERLGSNALLGYTPCGTRQGLAMLARGHVDLCAVHWGRAEESHLRHPALIQQYQGHRQWVLVHGFRRMQGLILRPGLTLSSVEAALPLNWAMRQEGAGSQRALQEWLLTEGRPMEDLSTLARCDSEQSLAATLCRGEADVGPGALSTATEFGLGFLPLSQESFDLVMPQGVFFRTLLQQLIEWLQGSEGRELAARLGGYDLAGCGKPLWSPQG</sequence>
<evidence type="ECO:0000259" key="1">
    <source>
        <dbReference type="Pfam" id="PF12727"/>
    </source>
</evidence>
<gene>
    <name evidence="3" type="ORF">LA374_03270</name>
</gene>
<evidence type="ECO:0000313" key="4">
    <source>
        <dbReference type="Proteomes" id="UP000774958"/>
    </source>
</evidence>
<organism evidence="3 4">
    <name type="scientific">Aeromonas schubertii</name>
    <dbReference type="NCBI Taxonomy" id="652"/>
    <lineage>
        <taxon>Bacteria</taxon>
        <taxon>Pseudomonadati</taxon>
        <taxon>Pseudomonadota</taxon>
        <taxon>Gammaproteobacteria</taxon>
        <taxon>Aeromonadales</taxon>
        <taxon>Aeromonadaceae</taxon>
        <taxon>Aeromonas</taxon>
    </lineage>
</organism>
<proteinExistence type="predicted"/>
<feature type="domain" description="PBP" evidence="1">
    <location>
        <begin position="81"/>
        <end position="261"/>
    </location>
</feature>
<dbReference type="PANTHER" id="PTHR38431">
    <property type="entry name" value="BLL2305 PROTEIN"/>
    <property type="match status" value="1"/>
</dbReference>
<dbReference type="NCBIfam" id="TIGR01764">
    <property type="entry name" value="excise"/>
    <property type="match status" value="1"/>
</dbReference>
<dbReference type="InterPro" id="IPR041657">
    <property type="entry name" value="HTH_17"/>
</dbReference>
<accession>A0ABS7V8H1</accession>
<name>A0ABS7V8H1_9GAMM</name>
<dbReference type="InterPro" id="IPR024370">
    <property type="entry name" value="PBP_domain"/>
</dbReference>
<keyword evidence="4" id="KW-1185">Reference proteome</keyword>
<dbReference type="Pfam" id="PF12727">
    <property type="entry name" value="PBP_like"/>
    <property type="match status" value="1"/>
</dbReference>
<dbReference type="PANTHER" id="PTHR38431:SF1">
    <property type="entry name" value="BLL2305 PROTEIN"/>
    <property type="match status" value="1"/>
</dbReference>
<dbReference type="Proteomes" id="UP000774958">
    <property type="component" value="Unassembled WGS sequence"/>
</dbReference>
<dbReference type="EMBL" id="JAIRBT010000003">
    <property type="protein sequence ID" value="MBZ6065233.1"/>
    <property type="molecule type" value="Genomic_DNA"/>
</dbReference>
<evidence type="ECO:0000259" key="2">
    <source>
        <dbReference type="Pfam" id="PF12728"/>
    </source>
</evidence>
<dbReference type="RefSeq" id="WP_082177848.1">
    <property type="nucleotide sequence ID" value="NZ_CDDB01000001.1"/>
</dbReference>
<feature type="domain" description="Helix-turn-helix" evidence="2">
    <location>
        <begin position="2"/>
        <end position="46"/>
    </location>
</feature>